<reference evidence="5 6" key="1">
    <citation type="submission" date="2018-06" db="EMBL/GenBank/DDBJ databases">
        <authorList>
            <consortium name="Pathogen Informatics"/>
            <person name="Doyle S."/>
        </authorList>
    </citation>
    <scope>NUCLEOTIDE SEQUENCE [LARGE SCALE GENOMIC DNA]</scope>
    <source>
        <strain evidence="5 6">NCTC13160</strain>
    </source>
</reference>
<dbReference type="KEGG" id="ppnm:LV28_13445"/>
<dbReference type="GO" id="GO:0033818">
    <property type="term" value="F:beta-ketoacyl-acyl-carrier-protein synthase III activity"/>
    <property type="evidence" value="ECO:0007669"/>
    <property type="project" value="UniProtKB-EC"/>
</dbReference>
<keyword evidence="2 5" id="KW-0012">Acyltransferase</keyword>
<protein>
    <submittedName>
        <fullName evidence="5">3-oxoacyl-[acyl-carrier-protein] synthase 3</fullName>
        <ecNumber evidence="5">2.3.1.180</ecNumber>
    </submittedName>
</protein>
<dbReference type="PANTHER" id="PTHR34069">
    <property type="entry name" value="3-OXOACYL-[ACYL-CARRIER-PROTEIN] SYNTHASE 3"/>
    <property type="match status" value="1"/>
</dbReference>
<keyword evidence="1 5" id="KW-0808">Transferase</keyword>
<dbReference type="EC" id="2.3.1.180" evidence="5"/>
<evidence type="ECO:0000313" key="6">
    <source>
        <dbReference type="Proteomes" id="UP000254573"/>
    </source>
</evidence>
<dbReference type="OrthoDB" id="9815506at2"/>
<evidence type="ECO:0000256" key="2">
    <source>
        <dbReference type="ARBA" id="ARBA00023315"/>
    </source>
</evidence>
<accession>A0A378YNZ0</accession>
<dbReference type="Pfam" id="PF08545">
    <property type="entry name" value="ACP_syn_III"/>
    <property type="match status" value="1"/>
</dbReference>
<dbReference type="Pfam" id="PF08541">
    <property type="entry name" value="ACP_syn_III_C"/>
    <property type="match status" value="1"/>
</dbReference>
<sequence>MTKARVAAIATHFPEEVISNEDLAAVFPEWTAEKILAKTGIAERRISAEGETASDLAAAAAEKLFDAHDIDRASIDFLLLCTQSPDFILPTTACVLQERLGLRQDIGALDFNLGCSGFVYGLSLAKGLIEAGNARRVLLLTADTYTKLIHPKDKSVRTIFGDGAAATLIEADDHDASGANAIGPFIFGTNGKGAKDLIVKTGGARTERSEASAAEYSDESGNTRTDDHLFMDGGAVMAFTLRAVPDAVRRLLEKAGLTMDDIDHVVFHQANTFILETLRKKCQIPAEKFVVHMSHYGNTVSSTIPIALTSLPRRADGRRRVMVVGFGVGLSWAGTIIDF</sequence>
<feature type="domain" description="Beta-ketoacyl-[acyl-carrier-protein] synthase III N-terminal" evidence="4">
    <location>
        <begin position="109"/>
        <end position="176"/>
    </location>
</feature>
<dbReference type="GO" id="GO:0004315">
    <property type="term" value="F:3-oxoacyl-[acyl-carrier-protein] synthase activity"/>
    <property type="evidence" value="ECO:0007669"/>
    <property type="project" value="InterPro"/>
</dbReference>
<dbReference type="PANTHER" id="PTHR34069:SF2">
    <property type="entry name" value="BETA-KETOACYL-[ACYL-CARRIER-PROTEIN] SYNTHASE III"/>
    <property type="match status" value="1"/>
</dbReference>
<evidence type="ECO:0000259" key="3">
    <source>
        <dbReference type="Pfam" id="PF08541"/>
    </source>
</evidence>
<dbReference type="EMBL" id="UGSG01000001">
    <property type="protein sequence ID" value="SUA78508.1"/>
    <property type="molecule type" value="Genomic_DNA"/>
</dbReference>
<dbReference type="GO" id="GO:0044550">
    <property type="term" value="P:secondary metabolite biosynthetic process"/>
    <property type="evidence" value="ECO:0007669"/>
    <property type="project" value="TreeGrafter"/>
</dbReference>
<dbReference type="NCBIfam" id="NF006829">
    <property type="entry name" value="PRK09352.1"/>
    <property type="match status" value="1"/>
</dbReference>
<dbReference type="Gene3D" id="3.40.47.10">
    <property type="match status" value="1"/>
</dbReference>
<evidence type="ECO:0000256" key="1">
    <source>
        <dbReference type="ARBA" id="ARBA00022679"/>
    </source>
</evidence>
<dbReference type="InterPro" id="IPR013751">
    <property type="entry name" value="ACP_syn_III_N"/>
</dbReference>
<gene>
    <name evidence="5" type="primary">fabH_2</name>
    <name evidence="5" type="ORF">NCTC13160_02649</name>
</gene>
<dbReference type="AlphaFoldDB" id="A0A378YNZ0"/>
<organism evidence="5 6">
    <name type="scientific">Pandoraea pnomenusa</name>
    <dbReference type="NCBI Taxonomy" id="93220"/>
    <lineage>
        <taxon>Bacteria</taxon>
        <taxon>Pseudomonadati</taxon>
        <taxon>Pseudomonadota</taxon>
        <taxon>Betaproteobacteria</taxon>
        <taxon>Burkholderiales</taxon>
        <taxon>Burkholderiaceae</taxon>
        <taxon>Pandoraea</taxon>
    </lineage>
</organism>
<dbReference type="SUPFAM" id="SSF53901">
    <property type="entry name" value="Thiolase-like"/>
    <property type="match status" value="1"/>
</dbReference>
<dbReference type="InterPro" id="IPR016039">
    <property type="entry name" value="Thiolase-like"/>
</dbReference>
<dbReference type="CDD" id="cd00830">
    <property type="entry name" value="KAS_III"/>
    <property type="match status" value="1"/>
</dbReference>
<evidence type="ECO:0000259" key="4">
    <source>
        <dbReference type="Pfam" id="PF08545"/>
    </source>
</evidence>
<evidence type="ECO:0000313" key="5">
    <source>
        <dbReference type="EMBL" id="SUA78508.1"/>
    </source>
</evidence>
<feature type="domain" description="Beta-ketoacyl-[acyl-carrier-protein] synthase III C-terminal" evidence="3">
    <location>
        <begin position="252"/>
        <end position="338"/>
    </location>
</feature>
<dbReference type="Proteomes" id="UP000254573">
    <property type="component" value="Unassembled WGS sequence"/>
</dbReference>
<dbReference type="RefSeq" id="WP_038619202.1">
    <property type="nucleotide sequence ID" value="NZ_CP009553.3"/>
</dbReference>
<proteinExistence type="predicted"/>
<name>A0A378YNZ0_9BURK</name>
<dbReference type="InterPro" id="IPR013747">
    <property type="entry name" value="ACP_syn_III_C"/>
</dbReference>
<dbReference type="GO" id="GO:0006633">
    <property type="term" value="P:fatty acid biosynthetic process"/>
    <property type="evidence" value="ECO:0007669"/>
    <property type="project" value="InterPro"/>
</dbReference>